<protein>
    <submittedName>
        <fullName evidence="1">Mitochondrial import receptor subunit TOM7-like protein</fullName>
    </submittedName>
</protein>
<accession>A0A9W7TH33</accession>
<organism evidence="1 2">
    <name type="scientific">Triplophysa rosa</name>
    <name type="common">Cave loach</name>
    <dbReference type="NCBI Taxonomy" id="992332"/>
    <lineage>
        <taxon>Eukaryota</taxon>
        <taxon>Metazoa</taxon>
        <taxon>Chordata</taxon>
        <taxon>Craniata</taxon>
        <taxon>Vertebrata</taxon>
        <taxon>Euteleostomi</taxon>
        <taxon>Actinopterygii</taxon>
        <taxon>Neopterygii</taxon>
        <taxon>Teleostei</taxon>
        <taxon>Ostariophysi</taxon>
        <taxon>Cypriniformes</taxon>
        <taxon>Nemacheilidae</taxon>
        <taxon>Triplophysa</taxon>
    </lineage>
</organism>
<keyword evidence="1" id="KW-0675">Receptor</keyword>
<dbReference type="Proteomes" id="UP001059041">
    <property type="component" value="Linkage Group LG16"/>
</dbReference>
<feature type="non-terminal residue" evidence="1">
    <location>
        <position position="58"/>
    </location>
</feature>
<feature type="non-terminal residue" evidence="1">
    <location>
        <position position="1"/>
    </location>
</feature>
<sequence length="58" mass="6843">HPQSKLREKEVLQNTDTFTDLNKTRNQIDTLTSRTYLCATHIRHSKDRTILLLLSFVM</sequence>
<comment type="caution">
    <text evidence="1">The sequence shown here is derived from an EMBL/GenBank/DDBJ whole genome shotgun (WGS) entry which is preliminary data.</text>
</comment>
<dbReference type="EMBL" id="JAFHDT010000016">
    <property type="protein sequence ID" value="KAI7798625.1"/>
    <property type="molecule type" value="Genomic_DNA"/>
</dbReference>
<keyword evidence="2" id="KW-1185">Reference proteome</keyword>
<evidence type="ECO:0000313" key="1">
    <source>
        <dbReference type="EMBL" id="KAI7798625.1"/>
    </source>
</evidence>
<reference evidence="1" key="1">
    <citation type="submission" date="2021-02" db="EMBL/GenBank/DDBJ databases">
        <title>Comparative genomics reveals that relaxation of natural selection precedes convergent phenotypic evolution of cavefish.</title>
        <authorList>
            <person name="Peng Z."/>
        </authorList>
    </citation>
    <scope>NUCLEOTIDE SEQUENCE</scope>
    <source>
        <tissue evidence="1">Muscle</tissue>
    </source>
</reference>
<name>A0A9W7TH33_TRIRA</name>
<proteinExistence type="predicted"/>
<gene>
    <name evidence="1" type="ORF">IRJ41_010270</name>
</gene>
<dbReference type="AlphaFoldDB" id="A0A9W7TH33"/>
<evidence type="ECO:0000313" key="2">
    <source>
        <dbReference type="Proteomes" id="UP001059041"/>
    </source>
</evidence>